<name>A0A6A6UDW1_9PEZI</name>
<comment type="similarity">
    <text evidence="2">Belongs to the complex I LYR family. MZM1 subfamily.</text>
</comment>
<reference evidence="10" key="1">
    <citation type="journal article" date="2020" name="Stud. Mycol.">
        <title>101 Dothideomycetes genomes: a test case for predicting lifestyles and emergence of pathogens.</title>
        <authorList>
            <person name="Haridas S."/>
            <person name="Albert R."/>
            <person name="Binder M."/>
            <person name="Bloem J."/>
            <person name="Labutti K."/>
            <person name="Salamov A."/>
            <person name="Andreopoulos B."/>
            <person name="Baker S."/>
            <person name="Barry K."/>
            <person name="Bills G."/>
            <person name="Bluhm B."/>
            <person name="Cannon C."/>
            <person name="Castanera R."/>
            <person name="Culley D."/>
            <person name="Daum C."/>
            <person name="Ezra D."/>
            <person name="Gonzalez J."/>
            <person name="Henrissat B."/>
            <person name="Kuo A."/>
            <person name="Liang C."/>
            <person name="Lipzen A."/>
            <person name="Lutzoni F."/>
            <person name="Magnuson J."/>
            <person name="Mondo S."/>
            <person name="Nolan M."/>
            <person name="Ohm R."/>
            <person name="Pangilinan J."/>
            <person name="Park H.-J."/>
            <person name="Ramirez L."/>
            <person name="Alfaro M."/>
            <person name="Sun H."/>
            <person name="Tritt A."/>
            <person name="Yoshinaga Y."/>
            <person name="Zwiers L.-H."/>
            <person name="Turgeon B."/>
            <person name="Goodwin S."/>
            <person name="Spatafora J."/>
            <person name="Crous P."/>
            <person name="Grigoriev I."/>
        </authorList>
    </citation>
    <scope>NUCLEOTIDE SEQUENCE</scope>
    <source>
        <strain evidence="10">CBS 115976</strain>
    </source>
</reference>
<evidence type="ECO:0000256" key="5">
    <source>
        <dbReference type="ARBA" id="ARBA00022946"/>
    </source>
</evidence>
<evidence type="ECO:0000256" key="7">
    <source>
        <dbReference type="ARBA" id="ARBA00023186"/>
    </source>
</evidence>
<dbReference type="GO" id="GO:0034551">
    <property type="term" value="P:mitochondrial respiratory chain complex III assembly"/>
    <property type="evidence" value="ECO:0007669"/>
    <property type="project" value="InterPro"/>
</dbReference>
<keyword evidence="11" id="KW-1185">Reference proteome</keyword>
<evidence type="ECO:0000256" key="6">
    <source>
        <dbReference type="ARBA" id="ARBA00023128"/>
    </source>
</evidence>
<keyword evidence="7" id="KW-0143">Chaperone</keyword>
<dbReference type="InterPro" id="IPR045298">
    <property type="entry name" value="Complex1_LYR_LYRM7"/>
</dbReference>
<feature type="region of interest" description="Disordered" evidence="9">
    <location>
        <begin position="125"/>
        <end position="152"/>
    </location>
</feature>
<evidence type="ECO:0000256" key="8">
    <source>
        <dbReference type="ARBA" id="ARBA00025268"/>
    </source>
</evidence>
<evidence type="ECO:0000256" key="2">
    <source>
        <dbReference type="ARBA" id="ARBA00009949"/>
    </source>
</evidence>
<comment type="function">
    <text evidence="8">Assembly factor required for Rieske Fe-S protein RIP1 incorporation into the cytochrome b-c1 (CIII) complex. Functions as a chaperone, binding to this subunit within the mitochondrial matrix and stabilizing it prior to its translocation and insertion into the late CIII dimeric intermediate within the mitochondrial inner membrane. Modulates the mitochondrial matrix zinc pool.</text>
</comment>
<evidence type="ECO:0000256" key="9">
    <source>
        <dbReference type="SAM" id="MobiDB-lite"/>
    </source>
</evidence>
<sequence>MFRTRNKAYPNRDWIKSVRKKFLSLLQRLMMPIAEQTMALSAYRTLLRSTRIAFQGDPRTLIASRQKARASFEEARSLSLGSPEAAEKIAEAQEVAKILRENVLQGMAVEGKENTYKLRIHEHTELGDNDSRFGSPPEKTKNQLSGVKTSRI</sequence>
<comment type="subcellular location">
    <subcellularLocation>
        <location evidence="1">Mitochondrion matrix</location>
    </subcellularLocation>
</comment>
<dbReference type="PANTHER" id="PTHR46749">
    <property type="entry name" value="COMPLEX III ASSEMBLY FACTOR LYRM7"/>
    <property type="match status" value="1"/>
</dbReference>
<dbReference type="EMBL" id="MU004235">
    <property type="protein sequence ID" value="KAF2669741.1"/>
    <property type="molecule type" value="Genomic_DNA"/>
</dbReference>
<dbReference type="GO" id="GO:0005759">
    <property type="term" value="C:mitochondrial matrix"/>
    <property type="evidence" value="ECO:0007669"/>
    <property type="project" value="UniProtKB-SubCell"/>
</dbReference>
<dbReference type="Proteomes" id="UP000799302">
    <property type="component" value="Unassembled WGS sequence"/>
</dbReference>
<proteinExistence type="inferred from homology"/>
<evidence type="ECO:0000313" key="10">
    <source>
        <dbReference type="EMBL" id="KAF2669741.1"/>
    </source>
</evidence>
<dbReference type="AlphaFoldDB" id="A0A6A6UDW1"/>
<dbReference type="GO" id="GO:0044183">
    <property type="term" value="F:protein folding chaperone"/>
    <property type="evidence" value="ECO:0007669"/>
    <property type="project" value="TreeGrafter"/>
</dbReference>
<organism evidence="10 11">
    <name type="scientific">Microthyrium microscopicum</name>
    <dbReference type="NCBI Taxonomy" id="703497"/>
    <lineage>
        <taxon>Eukaryota</taxon>
        <taxon>Fungi</taxon>
        <taxon>Dikarya</taxon>
        <taxon>Ascomycota</taxon>
        <taxon>Pezizomycotina</taxon>
        <taxon>Dothideomycetes</taxon>
        <taxon>Dothideomycetes incertae sedis</taxon>
        <taxon>Microthyriales</taxon>
        <taxon>Microthyriaceae</taxon>
        <taxon>Microthyrium</taxon>
    </lineage>
</organism>
<feature type="compositionally biased region" description="Polar residues" evidence="9">
    <location>
        <begin position="142"/>
        <end position="152"/>
    </location>
</feature>
<evidence type="ECO:0000256" key="1">
    <source>
        <dbReference type="ARBA" id="ARBA00004305"/>
    </source>
</evidence>
<keyword evidence="5" id="KW-0809">Transit peptide</keyword>
<protein>
    <recommendedName>
        <fullName evidence="4">Mitochondrial zinc maintenance protein 1, mitochondrial</fullName>
    </recommendedName>
</protein>
<dbReference type="CDD" id="cd20267">
    <property type="entry name" value="Complex1_LYR_LYRM7"/>
    <property type="match status" value="1"/>
</dbReference>
<dbReference type="InterPro" id="IPR050435">
    <property type="entry name" value="MZM1/LYRM7"/>
</dbReference>
<comment type="subunit">
    <text evidence="3">Interacts with RIP1.</text>
</comment>
<keyword evidence="6" id="KW-0496">Mitochondrion</keyword>
<accession>A0A6A6UDW1</accession>
<dbReference type="OrthoDB" id="529194at2759"/>
<evidence type="ECO:0000256" key="3">
    <source>
        <dbReference type="ARBA" id="ARBA00011589"/>
    </source>
</evidence>
<evidence type="ECO:0000256" key="4">
    <source>
        <dbReference type="ARBA" id="ARBA00015108"/>
    </source>
</evidence>
<gene>
    <name evidence="10" type="ORF">BT63DRAFT_455725</name>
</gene>
<evidence type="ECO:0000313" key="11">
    <source>
        <dbReference type="Proteomes" id="UP000799302"/>
    </source>
</evidence>
<dbReference type="PANTHER" id="PTHR46749:SF1">
    <property type="entry name" value="COMPLEX III ASSEMBLY FACTOR LYRM7"/>
    <property type="match status" value="1"/>
</dbReference>